<sequence>MKKIVVLMMFCLFVLSYGETPITRTINVQGNSQVSAVPDTVTITAMAETRDIELSKAANENNKIIRNAREFLLREGIRKDEIYTSRYTVSQQIERLSKNVPGVRKYFVKNQIVITSKKIDKIGEIITALEKAKINNVQGLSYSSSKSKKYEKEAMVLAYKDAKEKAEAIAALENYSIIPMSINSSVYFPRNTNYMVQADSFSKAAPAPIYTPKTIDITGNINVTFQLKK</sequence>
<gene>
    <name evidence="2" type="ordered locus">Ilyop_0758</name>
</gene>
<name>E3H763_ILYPC</name>
<keyword evidence="1" id="KW-0732">Signal</keyword>
<dbReference type="InterPro" id="IPR007497">
    <property type="entry name" value="SIMPL/DUF541"/>
</dbReference>
<evidence type="ECO:0000256" key="1">
    <source>
        <dbReference type="SAM" id="SignalP"/>
    </source>
</evidence>
<dbReference type="eggNOG" id="COG2968">
    <property type="taxonomic scope" value="Bacteria"/>
</dbReference>
<protein>
    <recommendedName>
        <fullName evidence="4">Outer membrane protein</fullName>
    </recommendedName>
</protein>
<dbReference type="InterPro" id="IPR052022">
    <property type="entry name" value="26kDa_periplasmic_antigen"/>
</dbReference>
<accession>E3H763</accession>
<dbReference type="Gene3D" id="3.30.110.170">
    <property type="entry name" value="Protein of unknown function (DUF541), domain 1"/>
    <property type="match status" value="1"/>
</dbReference>
<dbReference type="Gene3D" id="3.30.70.2970">
    <property type="entry name" value="Protein of unknown function (DUF541), domain 2"/>
    <property type="match status" value="1"/>
</dbReference>
<dbReference type="AlphaFoldDB" id="E3H763"/>
<evidence type="ECO:0000313" key="2">
    <source>
        <dbReference type="EMBL" id="ADO82544.1"/>
    </source>
</evidence>
<dbReference type="KEGG" id="ipo:Ilyop_0758"/>
<evidence type="ECO:0008006" key="4">
    <source>
        <dbReference type="Google" id="ProtNLM"/>
    </source>
</evidence>
<keyword evidence="3" id="KW-1185">Reference proteome</keyword>
<feature type="chain" id="PRO_5003171008" description="Outer membrane protein" evidence="1">
    <location>
        <begin position="19"/>
        <end position="229"/>
    </location>
</feature>
<dbReference type="PANTHER" id="PTHR34387:SF2">
    <property type="entry name" value="SLR1258 PROTEIN"/>
    <property type="match status" value="1"/>
</dbReference>
<dbReference type="STRING" id="572544.Ilyop_0758"/>
<dbReference type="RefSeq" id="WP_013387214.1">
    <property type="nucleotide sequence ID" value="NC_014632.1"/>
</dbReference>
<dbReference type="PANTHER" id="PTHR34387">
    <property type="entry name" value="SLR1258 PROTEIN"/>
    <property type="match status" value="1"/>
</dbReference>
<reference evidence="2 3" key="1">
    <citation type="journal article" date="2010" name="Stand. Genomic Sci.">
        <title>Complete genome sequence of Ilyobacter polytropus type strain (CuHbu1).</title>
        <authorList>
            <person name="Sikorski J."/>
            <person name="Chertkov O."/>
            <person name="Lapidus A."/>
            <person name="Nolan M."/>
            <person name="Lucas S."/>
            <person name="Del Rio T.G."/>
            <person name="Tice H."/>
            <person name="Cheng J.F."/>
            <person name="Tapia R."/>
            <person name="Han C."/>
            <person name="Goodwin L."/>
            <person name="Pitluck S."/>
            <person name="Liolios K."/>
            <person name="Ivanova N."/>
            <person name="Mavromatis K."/>
            <person name="Mikhailova N."/>
            <person name="Pati A."/>
            <person name="Chen A."/>
            <person name="Palaniappan K."/>
            <person name="Land M."/>
            <person name="Hauser L."/>
            <person name="Chang Y.J."/>
            <person name="Jeffries C.D."/>
            <person name="Brambilla E."/>
            <person name="Yasawong M."/>
            <person name="Rohde M."/>
            <person name="Pukall R."/>
            <person name="Spring S."/>
            <person name="Goker M."/>
            <person name="Woyke T."/>
            <person name="Bristow J."/>
            <person name="Eisen J.A."/>
            <person name="Markowitz V."/>
            <person name="Hugenholtz P."/>
            <person name="Kyrpides N.C."/>
            <person name="Klenk H.P."/>
        </authorList>
    </citation>
    <scope>NUCLEOTIDE SEQUENCE [LARGE SCALE GENOMIC DNA]</scope>
    <source>
        <strain evidence="3">ATCC 51220 / DSM 2926 / LMG 16218 / CuHBu1</strain>
    </source>
</reference>
<dbReference type="Proteomes" id="UP000006875">
    <property type="component" value="Chromosome"/>
</dbReference>
<organism evidence="2 3">
    <name type="scientific">Ilyobacter polytropus (strain ATCC 51220 / DSM 2926 / LMG 16218 / CuHBu1)</name>
    <dbReference type="NCBI Taxonomy" id="572544"/>
    <lineage>
        <taxon>Bacteria</taxon>
        <taxon>Fusobacteriati</taxon>
        <taxon>Fusobacteriota</taxon>
        <taxon>Fusobacteriia</taxon>
        <taxon>Fusobacteriales</taxon>
        <taxon>Fusobacteriaceae</taxon>
        <taxon>Ilyobacter</taxon>
    </lineage>
</organism>
<dbReference type="EMBL" id="CP002281">
    <property type="protein sequence ID" value="ADO82544.1"/>
    <property type="molecule type" value="Genomic_DNA"/>
</dbReference>
<proteinExistence type="predicted"/>
<dbReference type="GO" id="GO:0006974">
    <property type="term" value="P:DNA damage response"/>
    <property type="evidence" value="ECO:0007669"/>
    <property type="project" value="TreeGrafter"/>
</dbReference>
<evidence type="ECO:0000313" key="3">
    <source>
        <dbReference type="Proteomes" id="UP000006875"/>
    </source>
</evidence>
<dbReference type="Pfam" id="PF04402">
    <property type="entry name" value="SIMPL"/>
    <property type="match status" value="1"/>
</dbReference>
<dbReference type="HOGENOM" id="CLU_1228123_0_0_0"/>
<feature type="signal peptide" evidence="1">
    <location>
        <begin position="1"/>
        <end position="18"/>
    </location>
</feature>